<dbReference type="CDD" id="cd03261">
    <property type="entry name" value="ABC_Org_Solvent_Resistant"/>
    <property type="match status" value="1"/>
</dbReference>
<evidence type="ECO:0000313" key="7">
    <source>
        <dbReference type="Proteomes" id="UP000282741"/>
    </source>
</evidence>
<dbReference type="SMART" id="SM00382">
    <property type="entry name" value="AAA"/>
    <property type="match status" value="1"/>
</dbReference>
<keyword evidence="3" id="KW-0547">Nucleotide-binding</keyword>
<name>A0AAN1RV14_9BORD</name>
<dbReference type="AlphaFoldDB" id="A0AAN1RV14"/>
<dbReference type="InterPro" id="IPR027417">
    <property type="entry name" value="P-loop_NTPase"/>
</dbReference>
<evidence type="ECO:0000259" key="5">
    <source>
        <dbReference type="PROSITE" id="PS50893"/>
    </source>
</evidence>
<dbReference type="GeneID" id="92996230"/>
<dbReference type="PROSITE" id="PS00211">
    <property type="entry name" value="ABC_TRANSPORTER_1"/>
    <property type="match status" value="1"/>
</dbReference>
<gene>
    <name evidence="6" type="ORF">CS347_07260</name>
</gene>
<dbReference type="SUPFAM" id="SSF52540">
    <property type="entry name" value="P-loop containing nucleoside triphosphate hydrolases"/>
    <property type="match status" value="1"/>
</dbReference>
<feature type="domain" description="ABC transporter" evidence="5">
    <location>
        <begin position="17"/>
        <end position="254"/>
    </location>
</feature>
<dbReference type="Pfam" id="PF00005">
    <property type="entry name" value="ABC_tran"/>
    <property type="match status" value="1"/>
</dbReference>
<proteinExistence type="predicted"/>
<keyword evidence="2" id="KW-0472">Membrane</keyword>
<keyword evidence="1" id="KW-0813">Transport</keyword>
<evidence type="ECO:0000256" key="2">
    <source>
        <dbReference type="ARBA" id="ARBA00022475"/>
    </source>
</evidence>
<sequence length="275" mass="29856">MDTPAIPEDCLTLTPVISVTGLRTAFGDHVVHENLNLTVYPGEILVLVGGSGSGKTVLLRQIIGLARPARGEVRILGRDISTLGMSERRRLSERWGMLFQAGALFSALSVFDNVALPLRELRTLPEDLIQDVVMCRLDMVGLNAGDALKSPSDLSGGMIKRVALARALALDPELLFLDEPTAGLDPLRSDEFVELVRSLHRQLGFTVVMVTHDLDTLLALATRVAVLADKRVIACDKVSEILKIHHPFIQSFFLGERGRRALGDLAPKDAGNGKP</sequence>
<dbReference type="EMBL" id="CP024172">
    <property type="protein sequence ID" value="AZW16576.1"/>
    <property type="molecule type" value="Genomic_DNA"/>
</dbReference>
<organism evidence="6 7">
    <name type="scientific">Bordetella hinzii</name>
    <dbReference type="NCBI Taxonomy" id="103855"/>
    <lineage>
        <taxon>Bacteria</taxon>
        <taxon>Pseudomonadati</taxon>
        <taxon>Pseudomonadota</taxon>
        <taxon>Betaproteobacteria</taxon>
        <taxon>Burkholderiales</taxon>
        <taxon>Alcaligenaceae</taxon>
        <taxon>Bordetella</taxon>
    </lineage>
</organism>
<dbReference type="GO" id="GO:0005524">
    <property type="term" value="F:ATP binding"/>
    <property type="evidence" value="ECO:0007669"/>
    <property type="project" value="UniProtKB-KW"/>
</dbReference>
<dbReference type="InterPro" id="IPR003439">
    <property type="entry name" value="ABC_transporter-like_ATP-bd"/>
</dbReference>
<evidence type="ECO:0000256" key="1">
    <source>
        <dbReference type="ARBA" id="ARBA00022448"/>
    </source>
</evidence>
<keyword evidence="2" id="KW-1003">Cell membrane</keyword>
<dbReference type="InterPro" id="IPR017871">
    <property type="entry name" value="ABC_transporter-like_CS"/>
</dbReference>
<dbReference type="RefSeq" id="WP_032958605.1">
    <property type="nucleotide sequence ID" value="NZ_CP012077.1"/>
</dbReference>
<keyword evidence="4 6" id="KW-0067">ATP-binding</keyword>
<evidence type="ECO:0000313" key="6">
    <source>
        <dbReference type="EMBL" id="AZW16576.1"/>
    </source>
</evidence>
<dbReference type="GO" id="GO:0016887">
    <property type="term" value="F:ATP hydrolysis activity"/>
    <property type="evidence" value="ECO:0007669"/>
    <property type="project" value="InterPro"/>
</dbReference>
<dbReference type="Proteomes" id="UP000282741">
    <property type="component" value="Chromosome"/>
</dbReference>
<evidence type="ECO:0000256" key="3">
    <source>
        <dbReference type="ARBA" id="ARBA00022741"/>
    </source>
</evidence>
<dbReference type="PANTHER" id="PTHR43023">
    <property type="entry name" value="PROTEIN TRIGALACTOSYLDIACYLGLYCEROL 3, CHLOROPLASTIC"/>
    <property type="match status" value="1"/>
</dbReference>
<dbReference type="InterPro" id="IPR003593">
    <property type="entry name" value="AAA+_ATPase"/>
</dbReference>
<accession>A0AAN1RV14</accession>
<evidence type="ECO:0000256" key="4">
    <source>
        <dbReference type="ARBA" id="ARBA00022840"/>
    </source>
</evidence>
<reference evidence="7" key="1">
    <citation type="submission" date="2017-10" db="EMBL/GenBank/DDBJ databases">
        <title>Whole genome sequencing of various Bordetella species.</title>
        <authorList>
            <person name="Weigand M.R."/>
            <person name="Loparev V."/>
            <person name="Peng Y."/>
            <person name="Bowden K.E."/>
            <person name="Tondella M.L."/>
            <person name="Williams M.M."/>
        </authorList>
    </citation>
    <scope>NUCLEOTIDE SEQUENCE [LARGE SCALE GENOMIC DNA]</scope>
    <source>
        <strain evidence="7">H720</strain>
    </source>
</reference>
<dbReference type="PROSITE" id="PS50893">
    <property type="entry name" value="ABC_TRANSPORTER_2"/>
    <property type="match status" value="1"/>
</dbReference>
<dbReference type="PANTHER" id="PTHR43023:SF3">
    <property type="entry name" value="PROTEIN TRIGALACTOSYLDIACYLGLYCEROL 3, CHLOROPLASTIC"/>
    <property type="match status" value="1"/>
</dbReference>
<dbReference type="Gene3D" id="3.40.50.300">
    <property type="entry name" value="P-loop containing nucleotide triphosphate hydrolases"/>
    <property type="match status" value="1"/>
</dbReference>
<protein>
    <submittedName>
        <fullName evidence="6">ABC transporter ATP-binding protein</fullName>
    </submittedName>
</protein>